<accession>A0A3G2JJJ7</accession>
<gene>
    <name evidence="1" type="ORF">D9753_31190</name>
</gene>
<dbReference type="AlphaFoldDB" id="A0A3G2JJJ7"/>
<protein>
    <submittedName>
        <fullName evidence="1">Uncharacterized protein</fullName>
    </submittedName>
</protein>
<dbReference type="KEGG" id="sdd:D9753_31190"/>
<evidence type="ECO:0000313" key="1">
    <source>
        <dbReference type="EMBL" id="AYN42610.1"/>
    </source>
</evidence>
<reference evidence="1 2" key="1">
    <citation type="submission" date="2018-10" db="EMBL/GenBank/DDBJ databases">
        <title>The genome of Streptomyces dangxiongensis Z022.</title>
        <authorList>
            <person name="Zhang B."/>
        </authorList>
    </citation>
    <scope>NUCLEOTIDE SEQUENCE [LARGE SCALE GENOMIC DNA]</scope>
    <source>
        <strain evidence="1 2">Z022</strain>
    </source>
</reference>
<organism evidence="1 2">
    <name type="scientific">Streptomyces dangxiongensis</name>
    <dbReference type="NCBI Taxonomy" id="1442032"/>
    <lineage>
        <taxon>Bacteria</taxon>
        <taxon>Bacillati</taxon>
        <taxon>Actinomycetota</taxon>
        <taxon>Actinomycetes</taxon>
        <taxon>Kitasatosporales</taxon>
        <taxon>Streptomycetaceae</taxon>
        <taxon>Streptomyces</taxon>
    </lineage>
</organism>
<evidence type="ECO:0000313" key="2">
    <source>
        <dbReference type="Proteomes" id="UP000268329"/>
    </source>
</evidence>
<dbReference type="Proteomes" id="UP000268329">
    <property type="component" value="Chromosome"/>
</dbReference>
<keyword evidence="2" id="KW-1185">Reference proteome</keyword>
<proteinExistence type="predicted"/>
<sequence>MDNGDRTEFLQLVPTRSVVIARQLLLQFPDGRGTGISVRGTDVAARQLVLPGSIVVQQQVLGPATAAPEAALDHHLDDLGAA</sequence>
<name>A0A3G2JJJ7_9ACTN</name>
<dbReference type="EMBL" id="CP033073">
    <property type="protein sequence ID" value="AYN42610.1"/>
    <property type="molecule type" value="Genomic_DNA"/>
</dbReference>